<keyword evidence="7" id="KW-0413">Isomerase</keyword>
<reference evidence="7 8" key="1">
    <citation type="journal article" date="2014" name="Nat. Commun.">
        <title>Klebsormidium flaccidum genome reveals primary factors for plant terrestrial adaptation.</title>
        <authorList>
            <person name="Hori K."/>
            <person name="Maruyama F."/>
            <person name="Fujisawa T."/>
            <person name="Togashi T."/>
            <person name="Yamamoto N."/>
            <person name="Seo M."/>
            <person name="Sato S."/>
            <person name="Yamada T."/>
            <person name="Mori H."/>
            <person name="Tajima N."/>
            <person name="Moriyama T."/>
            <person name="Ikeuchi M."/>
            <person name="Watanabe M."/>
            <person name="Wada H."/>
            <person name="Kobayashi K."/>
            <person name="Saito M."/>
            <person name="Masuda T."/>
            <person name="Sasaki-Sekimoto Y."/>
            <person name="Mashiguchi K."/>
            <person name="Awai K."/>
            <person name="Shimojima M."/>
            <person name="Masuda S."/>
            <person name="Iwai M."/>
            <person name="Nobusawa T."/>
            <person name="Narise T."/>
            <person name="Kondo S."/>
            <person name="Saito H."/>
            <person name="Sato R."/>
            <person name="Murakawa M."/>
            <person name="Ihara Y."/>
            <person name="Oshima-Yamada Y."/>
            <person name="Ohtaka K."/>
            <person name="Satoh M."/>
            <person name="Sonobe K."/>
            <person name="Ishii M."/>
            <person name="Ohtani R."/>
            <person name="Kanamori-Sato M."/>
            <person name="Honoki R."/>
            <person name="Miyazaki D."/>
            <person name="Mochizuki H."/>
            <person name="Umetsu J."/>
            <person name="Higashi K."/>
            <person name="Shibata D."/>
            <person name="Kamiya Y."/>
            <person name="Sato N."/>
            <person name="Nakamura Y."/>
            <person name="Tabata S."/>
            <person name="Ida S."/>
            <person name="Kurokawa K."/>
            <person name="Ohta H."/>
        </authorList>
    </citation>
    <scope>NUCLEOTIDE SEQUENCE [LARGE SCALE GENOMIC DNA]</scope>
    <source>
        <strain evidence="7 8">NIES-2285</strain>
    </source>
</reference>
<evidence type="ECO:0000256" key="4">
    <source>
        <dbReference type="ARBA" id="ARBA00023136"/>
    </source>
</evidence>
<dbReference type="PANTHER" id="PTHR35988">
    <property type="entry name" value="15-CIS-ZETA-CAROTENE ISOMERASE, CHLOROPLASTIC"/>
    <property type="match status" value="1"/>
</dbReference>
<evidence type="ECO:0000256" key="5">
    <source>
        <dbReference type="SAM" id="Phobius"/>
    </source>
</evidence>
<evidence type="ECO:0000256" key="3">
    <source>
        <dbReference type="ARBA" id="ARBA00022989"/>
    </source>
</evidence>
<dbReference type="PANTHER" id="PTHR35988:SF2">
    <property type="entry name" value="15-CIS-ZETA-CAROTENE ISOMERASE, CHLOROPLASTIC"/>
    <property type="match status" value="1"/>
</dbReference>
<dbReference type="STRING" id="105231.A0A0U9HIT1"/>
<dbReference type="Pfam" id="PF07298">
    <property type="entry name" value="NnrU"/>
    <property type="match status" value="1"/>
</dbReference>
<dbReference type="InterPro" id="IPR009915">
    <property type="entry name" value="NnrU_dom"/>
</dbReference>
<protein>
    <submittedName>
        <fullName evidence="7">15-cis-zeta-carotene isomerase</fullName>
    </submittedName>
</protein>
<feature type="transmembrane region" description="Helical" evidence="5">
    <location>
        <begin position="186"/>
        <end position="205"/>
    </location>
</feature>
<feature type="transmembrane region" description="Helical" evidence="5">
    <location>
        <begin position="143"/>
        <end position="162"/>
    </location>
</feature>
<dbReference type="Proteomes" id="UP000054558">
    <property type="component" value="Unassembled WGS sequence"/>
</dbReference>
<evidence type="ECO:0000259" key="6">
    <source>
        <dbReference type="Pfam" id="PF07298"/>
    </source>
</evidence>
<dbReference type="OMA" id="YVLNVAW"/>
<feature type="transmembrane region" description="Helical" evidence="5">
    <location>
        <begin position="259"/>
        <end position="279"/>
    </location>
</feature>
<feature type="transmembrane region" description="Helical" evidence="5">
    <location>
        <begin position="217"/>
        <end position="239"/>
    </location>
</feature>
<dbReference type="GO" id="GO:0016020">
    <property type="term" value="C:membrane"/>
    <property type="evidence" value="ECO:0007669"/>
    <property type="project" value="UniProtKB-SubCell"/>
</dbReference>
<keyword evidence="2 5" id="KW-0812">Transmembrane</keyword>
<accession>A0A0U9HIT1</accession>
<evidence type="ECO:0000313" key="7">
    <source>
        <dbReference type="EMBL" id="GAQ80590.1"/>
    </source>
</evidence>
<keyword evidence="4 5" id="KW-0472">Membrane</keyword>
<gene>
    <name evidence="7" type="ORF">KFL_000570370</name>
</gene>
<comment type="subcellular location">
    <subcellularLocation>
        <location evidence="1">Membrane</location>
        <topology evidence="1">Multi-pass membrane protein</topology>
    </subcellularLocation>
</comment>
<keyword evidence="8" id="KW-1185">Reference proteome</keyword>
<feature type="transmembrane region" description="Helical" evidence="5">
    <location>
        <begin position="384"/>
        <end position="403"/>
    </location>
</feature>
<dbReference type="OrthoDB" id="41527at2759"/>
<organism evidence="7 8">
    <name type="scientific">Klebsormidium nitens</name>
    <name type="common">Green alga</name>
    <name type="synonym">Ulothrix nitens</name>
    <dbReference type="NCBI Taxonomy" id="105231"/>
    <lineage>
        <taxon>Eukaryota</taxon>
        <taxon>Viridiplantae</taxon>
        <taxon>Streptophyta</taxon>
        <taxon>Klebsormidiophyceae</taxon>
        <taxon>Klebsormidiales</taxon>
        <taxon>Klebsormidiaceae</taxon>
        <taxon>Klebsormidium</taxon>
    </lineage>
</organism>
<dbReference type="Gene3D" id="1.20.120.1630">
    <property type="match status" value="1"/>
</dbReference>
<proteinExistence type="predicted"/>
<dbReference type="GO" id="GO:0016853">
    <property type="term" value="F:isomerase activity"/>
    <property type="evidence" value="ECO:0007669"/>
    <property type="project" value="UniProtKB-KW"/>
</dbReference>
<evidence type="ECO:0000256" key="2">
    <source>
        <dbReference type="ARBA" id="ARBA00022692"/>
    </source>
</evidence>
<feature type="domain" description="NnrU" evidence="6">
    <location>
        <begin position="188"/>
        <end position="405"/>
    </location>
</feature>
<dbReference type="EMBL" id="DF237006">
    <property type="protein sequence ID" value="GAQ80590.1"/>
    <property type="molecule type" value="Genomic_DNA"/>
</dbReference>
<sequence>MASTAIARFKCGSLGPSVLLKPSKQPAATQRRHLVAASLHPPPSLCRHWSSAGDKYTSSGQHFASPISADSTNRINVLRSQSTSLTGSKGKRGLAVRANRTDQVQEASTVPDALAAQSGALADGLVGEDAGVFDVTAQKTSSWVNFTIVLAVVLAILYVVWIDPTTGFGGKYIDALEGAVGGSHEATIIALLSIFALVHSGGAALRAKAEDIIGARAYRVLFAGLSLPLAVSSVVYFINHRYDGTQLWQLRTVPGAHELVWIVSFISFFFLYPSTFNLLEVAAVDKPKLHMWETGILRITRHPQMTGQLLWCLAHTLWIGNSFTLVTSLGLCAHHLFGVWHGDQRLEAKYGDAFRTVKARTSVVPFQAIIEGRQKLPQDWYKEYLRVPYFVIVGFTLGAYFSHPLMQQGSFWLHW</sequence>
<keyword evidence="3 5" id="KW-1133">Transmembrane helix</keyword>
<dbReference type="AlphaFoldDB" id="A0A0U9HIT1"/>
<name>A0A0U9HIT1_KLENI</name>
<evidence type="ECO:0000256" key="1">
    <source>
        <dbReference type="ARBA" id="ARBA00004141"/>
    </source>
</evidence>
<evidence type="ECO:0000313" key="8">
    <source>
        <dbReference type="Proteomes" id="UP000054558"/>
    </source>
</evidence>